<evidence type="ECO:0000313" key="2">
    <source>
        <dbReference type="Proteomes" id="UP000756132"/>
    </source>
</evidence>
<keyword evidence="2" id="KW-1185">Reference proteome</keyword>
<name>A0A9Q8LAZ5_PASFU</name>
<dbReference type="AlphaFoldDB" id="A0A9Q8LAZ5"/>
<dbReference type="EMBL" id="CP090164">
    <property type="protein sequence ID" value="UJO14103.1"/>
    <property type="molecule type" value="Genomic_DNA"/>
</dbReference>
<proteinExistence type="predicted"/>
<sequence length="161" mass="18449">MATTETPVTTGALPQGTVVLKSHDQWDKFDRQLELYAESLNVWKYVDPHQLSNEPTEPTHLTFEEIQQAYTAGDATSRDLIKLRQTDADRRQRMYDIFAAARSKLITYLIRTTTELGQELMHGQNTLRAKYQALKDQYGPDDMLRFRRLAHAESMTGAQTG</sequence>
<protein>
    <submittedName>
        <fullName evidence="1">Uncharacterized protein</fullName>
    </submittedName>
</protein>
<accession>A0A9Q8LAZ5</accession>
<reference evidence="1" key="1">
    <citation type="submission" date="2021-12" db="EMBL/GenBank/DDBJ databases">
        <authorList>
            <person name="Zaccaron A."/>
            <person name="Stergiopoulos I."/>
        </authorList>
    </citation>
    <scope>NUCLEOTIDE SEQUENCE</scope>
    <source>
        <strain evidence="1">Race5_Kim</strain>
    </source>
</reference>
<gene>
    <name evidence="1" type="ORF">CLAFUR5_02845</name>
</gene>
<evidence type="ECO:0000313" key="1">
    <source>
        <dbReference type="EMBL" id="UJO14103.1"/>
    </source>
</evidence>
<organism evidence="1 2">
    <name type="scientific">Passalora fulva</name>
    <name type="common">Tomato leaf mold</name>
    <name type="synonym">Cladosporium fulvum</name>
    <dbReference type="NCBI Taxonomy" id="5499"/>
    <lineage>
        <taxon>Eukaryota</taxon>
        <taxon>Fungi</taxon>
        <taxon>Dikarya</taxon>
        <taxon>Ascomycota</taxon>
        <taxon>Pezizomycotina</taxon>
        <taxon>Dothideomycetes</taxon>
        <taxon>Dothideomycetidae</taxon>
        <taxon>Mycosphaerellales</taxon>
        <taxon>Mycosphaerellaceae</taxon>
        <taxon>Fulvia</taxon>
    </lineage>
</organism>
<reference evidence="1" key="2">
    <citation type="journal article" date="2022" name="Microb. Genom.">
        <title>A chromosome-scale genome assembly of the tomato pathogen Cladosporium fulvum reveals a compartmentalized genome architecture and the presence of a dispensable chromosome.</title>
        <authorList>
            <person name="Zaccaron A.Z."/>
            <person name="Chen L.H."/>
            <person name="Samaras A."/>
            <person name="Stergiopoulos I."/>
        </authorList>
    </citation>
    <scope>NUCLEOTIDE SEQUENCE</scope>
    <source>
        <strain evidence="1">Race5_Kim</strain>
    </source>
</reference>
<dbReference type="Proteomes" id="UP000756132">
    <property type="component" value="Chromosome 2"/>
</dbReference>